<gene>
    <name evidence="3" type="ORF">INT45_000605</name>
</gene>
<dbReference type="Pfam" id="PF02179">
    <property type="entry name" value="BAG"/>
    <property type="match status" value="1"/>
</dbReference>
<sequence length="669" mass="79069">MILFNYCTLDDYLQIQALLKYEQRRRENAFQQHMQHKEALQKRREQQYRLARAMQNLKILKENYRRERAYRMQRYMNHYRNQAMIAAVEDVFYRQCLASAIEQRRADTIRQQYLQSEEQRQELKRQIKLQQQQQQQQQQLQEEEEKDDDDNDNDDSSEDKGFEEFHANQLSELLRLLFSGQLEHQVKQQESQHQPTPPQQEEPQQLNDAQDEEEASDLWNYITHLQDEQQEQDKPEQNLMGQKENLEEKELKEKEHEEKKHEKLEEKHHEEGEKKMEKNSEESTFNPNQQEQGPVTTGLQSNNQNNDDYYDNLINDDVSKVFQRQAAAHQQQEVREPEVVNVIDKSNRAGVPEQPYMENWDNPQKVGVNQNDVKQEEVDPPLQNRVLNLKDLLNELVSDESSDPTTTMTNQEHSFPHMSNNEKEIINSANNKEDNEDNEDNDDDDDDDENDAMNLFEPKQVVTEAEPTPQPTTTADDDDEPASIPITHHHHHNQQHHHEQPSENLVHKIAEQQKRNVPPADPAKYEELQKVDHLLEEIKATRLATVLKTPLHFENQSGTLQVTARTPSNRQFLGCEDEIMRLMLKLDTIESNGDEGIRGERRALVKKAEGMLEQLDEHKQIEWEMARMTRKQQHHKKKKKNRQKNRQHHHNNKVHHPSHRQKAGGIIAG</sequence>
<feature type="compositionally biased region" description="Acidic residues" evidence="1">
    <location>
        <begin position="434"/>
        <end position="451"/>
    </location>
</feature>
<dbReference type="SUPFAM" id="SSF63491">
    <property type="entry name" value="BAG domain"/>
    <property type="match status" value="1"/>
</dbReference>
<feature type="compositionally biased region" description="Basic residues" evidence="1">
    <location>
        <begin position="628"/>
        <end position="662"/>
    </location>
</feature>
<feature type="compositionally biased region" description="Polar residues" evidence="1">
    <location>
        <begin position="282"/>
        <end position="301"/>
    </location>
</feature>
<feature type="compositionally biased region" description="Low complexity" evidence="1">
    <location>
        <begin position="128"/>
        <end position="140"/>
    </location>
</feature>
<evidence type="ECO:0000256" key="1">
    <source>
        <dbReference type="SAM" id="MobiDB-lite"/>
    </source>
</evidence>
<feature type="compositionally biased region" description="Low complexity" evidence="1">
    <location>
        <begin position="463"/>
        <end position="474"/>
    </location>
</feature>
<evidence type="ECO:0000259" key="2">
    <source>
        <dbReference type="PROSITE" id="PS51035"/>
    </source>
</evidence>
<dbReference type="InterPro" id="IPR036533">
    <property type="entry name" value="BAG_dom_sf"/>
</dbReference>
<feature type="region of interest" description="Disordered" evidence="1">
    <location>
        <begin position="184"/>
        <end position="315"/>
    </location>
</feature>
<dbReference type="AlphaFoldDB" id="A0A8H7SDY5"/>
<feature type="compositionally biased region" description="Low complexity" evidence="1">
    <location>
        <begin position="302"/>
        <end position="315"/>
    </location>
</feature>
<dbReference type="OrthoDB" id="333905at2759"/>
<proteinExistence type="predicted"/>
<feature type="compositionally biased region" description="Polar residues" evidence="1">
    <location>
        <begin position="403"/>
        <end position="419"/>
    </location>
</feature>
<keyword evidence="4" id="KW-1185">Reference proteome</keyword>
<feature type="compositionally biased region" description="Acidic residues" evidence="1">
    <location>
        <begin position="141"/>
        <end position="157"/>
    </location>
</feature>
<feature type="region of interest" description="Disordered" evidence="1">
    <location>
        <begin position="126"/>
        <end position="160"/>
    </location>
</feature>
<accession>A0A8H7SDY5</accession>
<dbReference type="PROSITE" id="PS51035">
    <property type="entry name" value="BAG"/>
    <property type="match status" value="1"/>
</dbReference>
<feature type="compositionally biased region" description="Basic and acidic residues" evidence="1">
    <location>
        <begin position="225"/>
        <end position="236"/>
    </location>
</feature>
<dbReference type="EMBL" id="JAEPRB010000017">
    <property type="protein sequence ID" value="KAG2226437.1"/>
    <property type="molecule type" value="Genomic_DNA"/>
</dbReference>
<protein>
    <recommendedName>
        <fullName evidence="2">BAG domain-containing protein</fullName>
    </recommendedName>
</protein>
<organism evidence="3 4">
    <name type="scientific">Circinella minor</name>
    <dbReference type="NCBI Taxonomy" id="1195481"/>
    <lineage>
        <taxon>Eukaryota</taxon>
        <taxon>Fungi</taxon>
        <taxon>Fungi incertae sedis</taxon>
        <taxon>Mucoromycota</taxon>
        <taxon>Mucoromycotina</taxon>
        <taxon>Mucoromycetes</taxon>
        <taxon>Mucorales</taxon>
        <taxon>Lichtheimiaceae</taxon>
        <taxon>Circinella</taxon>
    </lineage>
</organism>
<dbReference type="Proteomes" id="UP000646827">
    <property type="component" value="Unassembled WGS sequence"/>
</dbReference>
<feature type="region of interest" description="Disordered" evidence="1">
    <location>
        <begin position="347"/>
        <end position="366"/>
    </location>
</feature>
<dbReference type="GO" id="GO:0051087">
    <property type="term" value="F:protein-folding chaperone binding"/>
    <property type="evidence" value="ECO:0007669"/>
    <property type="project" value="InterPro"/>
</dbReference>
<evidence type="ECO:0000313" key="4">
    <source>
        <dbReference type="Proteomes" id="UP000646827"/>
    </source>
</evidence>
<evidence type="ECO:0000313" key="3">
    <source>
        <dbReference type="EMBL" id="KAG2226437.1"/>
    </source>
</evidence>
<dbReference type="Gene3D" id="1.20.58.120">
    <property type="entry name" value="BAG domain"/>
    <property type="match status" value="1"/>
</dbReference>
<name>A0A8H7SDY5_9FUNG</name>
<feature type="compositionally biased region" description="Basic and acidic residues" evidence="1">
    <location>
        <begin position="244"/>
        <end position="281"/>
    </location>
</feature>
<feature type="region of interest" description="Disordered" evidence="1">
    <location>
        <begin position="628"/>
        <end position="669"/>
    </location>
</feature>
<feature type="domain" description="BAG" evidence="2">
    <location>
        <begin position="569"/>
        <end position="619"/>
    </location>
</feature>
<dbReference type="InterPro" id="IPR003103">
    <property type="entry name" value="BAG_domain"/>
</dbReference>
<comment type="caution">
    <text evidence="3">The sequence shown here is derived from an EMBL/GenBank/DDBJ whole genome shotgun (WGS) entry which is preliminary data.</text>
</comment>
<feature type="region of interest" description="Disordered" evidence="1">
    <location>
        <begin position="393"/>
        <end position="503"/>
    </location>
</feature>
<reference evidence="3 4" key="1">
    <citation type="submission" date="2020-12" db="EMBL/GenBank/DDBJ databases">
        <title>Metabolic potential, ecology and presence of endohyphal bacteria is reflected in genomic diversity of Mucoromycotina.</title>
        <authorList>
            <person name="Muszewska A."/>
            <person name="Okrasinska A."/>
            <person name="Steczkiewicz K."/>
            <person name="Drgas O."/>
            <person name="Orlowska M."/>
            <person name="Perlinska-Lenart U."/>
            <person name="Aleksandrzak-Piekarczyk T."/>
            <person name="Szatraj K."/>
            <person name="Zielenkiewicz U."/>
            <person name="Pilsyk S."/>
            <person name="Malc E."/>
            <person name="Mieczkowski P."/>
            <person name="Kruszewska J.S."/>
            <person name="Biernat P."/>
            <person name="Pawlowska J."/>
        </authorList>
    </citation>
    <scope>NUCLEOTIDE SEQUENCE [LARGE SCALE GENOMIC DNA]</scope>
    <source>
        <strain evidence="3 4">CBS 142.35</strain>
    </source>
</reference>